<dbReference type="Proteomes" id="UP000218231">
    <property type="component" value="Unassembled WGS sequence"/>
</dbReference>
<dbReference type="GO" id="GO:0006607">
    <property type="term" value="P:NLS-bearing protein import into nucleus"/>
    <property type="evidence" value="ECO:0007669"/>
    <property type="project" value="TreeGrafter"/>
</dbReference>
<evidence type="ECO:0000259" key="14">
    <source>
        <dbReference type="PROSITE" id="PS51472"/>
    </source>
</evidence>
<keyword evidence="6" id="KW-0653">Protein transport</keyword>
<evidence type="ECO:0000313" key="15">
    <source>
        <dbReference type="EMBL" id="PAV91964.1"/>
    </source>
</evidence>
<dbReference type="GO" id="GO:0044613">
    <property type="term" value="C:nuclear pore central transport channel"/>
    <property type="evidence" value="ECO:0007669"/>
    <property type="project" value="TreeGrafter"/>
</dbReference>
<keyword evidence="9 12" id="KW-0539">Nucleus</keyword>
<dbReference type="InterPro" id="IPR012677">
    <property type="entry name" value="Nucleotide-bd_a/b_plait_sf"/>
</dbReference>
<dbReference type="STRING" id="2018661.A0A2A2M0E2"/>
<reference evidence="15 16" key="1">
    <citation type="journal article" date="2017" name="Curr. Biol.">
        <title>Genome architecture and evolution of a unichromosomal asexual nematode.</title>
        <authorList>
            <person name="Fradin H."/>
            <person name="Zegar C."/>
            <person name="Gutwein M."/>
            <person name="Lucas J."/>
            <person name="Kovtun M."/>
            <person name="Corcoran D."/>
            <person name="Baugh L.R."/>
            <person name="Kiontke K."/>
            <person name="Gunsalus K."/>
            <person name="Fitch D.H."/>
            <person name="Piano F."/>
        </authorList>
    </citation>
    <scope>NUCLEOTIDE SEQUENCE [LARGE SCALE GENOMIC DNA]</scope>
    <source>
        <strain evidence="15">PF1309</strain>
    </source>
</reference>
<dbReference type="CDD" id="cd12441">
    <property type="entry name" value="RRM_Nup53_like"/>
    <property type="match status" value="1"/>
</dbReference>
<dbReference type="InterPro" id="IPR035979">
    <property type="entry name" value="RBD_domain_sf"/>
</dbReference>
<dbReference type="InterPro" id="IPR007846">
    <property type="entry name" value="RRM_NUP35_dom"/>
</dbReference>
<dbReference type="GO" id="GO:0006999">
    <property type="term" value="P:nuclear pore organization"/>
    <property type="evidence" value="ECO:0007669"/>
    <property type="project" value="TreeGrafter"/>
</dbReference>
<dbReference type="SUPFAM" id="SSF54928">
    <property type="entry name" value="RNA-binding domain, RBD"/>
    <property type="match status" value="1"/>
</dbReference>
<evidence type="ECO:0000256" key="8">
    <source>
        <dbReference type="ARBA" id="ARBA00023132"/>
    </source>
</evidence>
<evidence type="ECO:0000256" key="3">
    <source>
        <dbReference type="ARBA" id="ARBA00016439"/>
    </source>
</evidence>
<feature type="domain" description="RRM Nup35-type" evidence="14">
    <location>
        <begin position="213"/>
        <end position="293"/>
    </location>
</feature>
<comment type="subcellular location">
    <subcellularLocation>
        <location evidence="1">Nucleus</location>
        <location evidence="1">Nuclear pore complex</location>
    </subcellularLocation>
</comment>
<name>A0A2A2M0E2_9BILA</name>
<evidence type="ECO:0000256" key="10">
    <source>
        <dbReference type="ARBA" id="ARBA00029997"/>
    </source>
</evidence>
<evidence type="ECO:0000256" key="9">
    <source>
        <dbReference type="ARBA" id="ARBA00023242"/>
    </source>
</evidence>
<organism evidence="15 16">
    <name type="scientific">Diploscapter pachys</name>
    <dbReference type="NCBI Taxonomy" id="2018661"/>
    <lineage>
        <taxon>Eukaryota</taxon>
        <taxon>Metazoa</taxon>
        <taxon>Ecdysozoa</taxon>
        <taxon>Nematoda</taxon>
        <taxon>Chromadorea</taxon>
        <taxon>Rhabditida</taxon>
        <taxon>Rhabditina</taxon>
        <taxon>Rhabditomorpha</taxon>
        <taxon>Rhabditoidea</taxon>
        <taxon>Rhabditidae</taxon>
        <taxon>Diploscapter</taxon>
    </lineage>
</organism>
<evidence type="ECO:0000256" key="5">
    <source>
        <dbReference type="ARBA" id="ARBA00022816"/>
    </source>
</evidence>
<feature type="region of interest" description="Disordered" evidence="13">
    <location>
        <begin position="330"/>
        <end position="374"/>
    </location>
</feature>
<feature type="compositionally biased region" description="Low complexity" evidence="13">
    <location>
        <begin position="21"/>
        <end position="37"/>
    </location>
</feature>
<dbReference type="Gene3D" id="3.30.70.330">
    <property type="match status" value="1"/>
</dbReference>
<dbReference type="GO" id="GO:0051028">
    <property type="term" value="P:mRNA transport"/>
    <property type="evidence" value="ECO:0007669"/>
    <property type="project" value="UniProtKB-UniRule"/>
</dbReference>
<dbReference type="PANTHER" id="PTHR21527:SF6">
    <property type="entry name" value="NUCLEOPORIN NUP35"/>
    <property type="match status" value="1"/>
</dbReference>
<feature type="region of interest" description="Disordered" evidence="13">
    <location>
        <begin position="1"/>
        <end position="136"/>
    </location>
</feature>
<feature type="compositionally biased region" description="Polar residues" evidence="13">
    <location>
        <begin position="43"/>
        <end position="65"/>
    </location>
</feature>
<keyword evidence="16" id="KW-1185">Reference proteome</keyword>
<dbReference type="GO" id="GO:0003676">
    <property type="term" value="F:nucleic acid binding"/>
    <property type="evidence" value="ECO:0007669"/>
    <property type="project" value="InterPro"/>
</dbReference>
<feature type="compositionally biased region" description="Low complexity" evidence="13">
    <location>
        <begin position="67"/>
        <end position="84"/>
    </location>
</feature>
<dbReference type="FunFam" id="3.30.70.330:FF:000095">
    <property type="entry name" value="Putative Nucleoporin NUP53"/>
    <property type="match status" value="1"/>
</dbReference>
<keyword evidence="5 12" id="KW-0509">mRNA transport</keyword>
<evidence type="ECO:0000256" key="13">
    <source>
        <dbReference type="SAM" id="MobiDB-lite"/>
    </source>
</evidence>
<evidence type="ECO:0000256" key="4">
    <source>
        <dbReference type="ARBA" id="ARBA00022448"/>
    </source>
</evidence>
<keyword evidence="8 12" id="KW-0906">Nuclear pore complex</keyword>
<protein>
    <recommendedName>
        <fullName evidence="3">Nucleoporin NUP35</fullName>
    </recommendedName>
    <alternativeName>
        <fullName evidence="11">35 kDa nucleoporin</fullName>
    </alternativeName>
    <alternativeName>
        <fullName evidence="10">Nucleoporin NUP53</fullName>
    </alternativeName>
</protein>
<dbReference type="AlphaFoldDB" id="A0A2A2M0E2"/>
<comment type="caution">
    <text evidence="15">The sequence shown here is derived from an EMBL/GenBank/DDBJ whole genome shotgun (WGS) entry which is preliminary data.</text>
</comment>
<feature type="region of interest" description="Disordered" evidence="13">
    <location>
        <begin position="161"/>
        <end position="180"/>
    </location>
</feature>
<sequence length="383" mass="41004">MSSDFRSPGLLFSAPRRPFVSNPNASASASISAANPIQAVPSIPSQPINVPNPSFAPSTPSTDIFASSPQQSSLSGTPPSSTTSIRDMNRFETAGGTGSKTVHWSPALVQQNLTDRERDRDRDRSERGERNASFAGSDFTFSQLSASPYGTLPRSAAASAAKAVNSNNDTQNGAPPLRSLRSALEPVNKSRRMSIFDQLPVQQQSSRQRSSESAADTWIVVFGFPSDYATSILKLFSKHAQIVSHQSAPRGNWMYIRYSCAAHAQQALARNGMILDGSVRIGVMPATEEELASNDIENAALPVNGQSASLDDSIEPNVIPAISFNTTTNNTSFNTSVSGMPARSGTPRSGMRPLSMSFRQESSSPPRSRDDSLFGKLRNAVGF</sequence>
<evidence type="ECO:0000256" key="2">
    <source>
        <dbReference type="ARBA" id="ARBA00009454"/>
    </source>
</evidence>
<evidence type="ECO:0000256" key="1">
    <source>
        <dbReference type="ARBA" id="ARBA00004567"/>
    </source>
</evidence>
<accession>A0A2A2M0E2</accession>
<dbReference type="PANTHER" id="PTHR21527">
    <property type="entry name" value="NUCLEOPORIN NUP35"/>
    <property type="match status" value="1"/>
</dbReference>
<gene>
    <name evidence="15" type="ORF">WR25_06099</name>
</gene>
<dbReference type="GO" id="GO:0044615">
    <property type="term" value="C:nuclear pore nuclear basket"/>
    <property type="evidence" value="ECO:0007669"/>
    <property type="project" value="TreeGrafter"/>
</dbReference>
<dbReference type="OrthoDB" id="10015491at2759"/>
<keyword evidence="4 12" id="KW-0813">Transport</keyword>
<dbReference type="Pfam" id="PF05172">
    <property type="entry name" value="RRM_Nup35"/>
    <property type="match status" value="1"/>
</dbReference>
<evidence type="ECO:0000256" key="12">
    <source>
        <dbReference type="PROSITE-ProRule" id="PRU00804"/>
    </source>
</evidence>
<dbReference type="PROSITE" id="PS51472">
    <property type="entry name" value="RRM_NUP35"/>
    <property type="match status" value="1"/>
</dbReference>
<comment type="similarity">
    <text evidence="2">Belongs to the Nup35 family.</text>
</comment>
<evidence type="ECO:0000256" key="6">
    <source>
        <dbReference type="ARBA" id="ARBA00022927"/>
    </source>
</evidence>
<evidence type="ECO:0000256" key="7">
    <source>
        <dbReference type="ARBA" id="ARBA00023010"/>
    </source>
</evidence>
<keyword evidence="7" id="KW-0811">Translocation</keyword>
<proteinExistence type="inferred from homology"/>
<dbReference type="EMBL" id="LIAE01006277">
    <property type="protein sequence ID" value="PAV91964.1"/>
    <property type="molecule type" value="Genomic_DNA"/>
</dbReference>
<dbReference type="GO" id="GO:0017056">
    <property type="term" value="F:structural constituent of nuclear pore"/>
    <property type="evidence" value="ECO:0007669"/>
    <property type="project" value="TreeGrafter"/>
</dbReference>
<evidence type="ECO:0000256" key="11">
    <source>
        <dbReference type="ARBA" id="ARBA00030250"/>
    </source>
</evidence>
<dbReference type="GO" id="GO:0005543">
    <property type="term" value="F:phospholipid binding"/>
    <property type="evidence" value="ECO:0007669"/>
    <property type="project" value="TreeGrafter"/>
</dbReference>
<feature type="compositionally biased region" description="Basic and acidic residues" evidence="13">
    <location>
        <begin position="114"/>
        <end position="130"/>
    </location>
</feature>
<evidence type="ECO:0000313" key="16">
    <source>
        <dbReference type="Proteomes" id="UP000218231"/>
    </source>
</evidence>